<protein>
    <submittedName>
        <fullName evidence="1">IS1999 transposase</fullName>
    </submittedName>
</protein>
<reference evidence="1" key="1">
    <citation type="journal article" date="2019" name="Rev. Argent. Microbiol.">
        <title>First report of a clinical isolate of blaOXA-48- carbapenemase producing Raoultella ornithinolytica in South America.</title>
        <authorList>
            <person name="Reyes J.A."/>
            <person name="Villavicencio F."/>
            <person name="Villacis J.E."/>
            <person name="Pavon E."/>
            <person name="Campoverde N."/>
            <person name="Espinel M."/>
            <person name="Nunez B."/>
            <person name="Trueba G."/>
        </authorList>
    </citation>
    <scope>NUCLEOTIDE SEQUENCE</scope>
    <source>
        <strain evidence="1">18471217RAM-Q</strain>
    </source>
</reference>
<organism evidence="1">
    <name type="scientific">Raoultella ornithinolytica</name>
    <name type="common">Klebsiella ornithinolytica</name>
    <dbReference type="NCBI Taxonomy" id="54291"/>
    <lineage>
        <taxon>Bacteria</taxon>
        <taxon>Pseudomonadati</taxon>
        <taxon>Pseudomonadota</taxon>
        <taxon>Gammaproteobacteria</taxon>
        <taxon>Enterobacterales</taxon>
        <taxon>Enterobacteriaceae</taxon>
        <taxon>Klebsiella/Raoultella group</taxon>
        <taxon>Raoultella</taxon>
    </lineage>
</organism>
<feature type="non-terminal residue" evidence="1">
    <location>
        <position position="35"/>
    </location>
</feature>
<dbReference type="EMBL" id="MK359485">
    <property type="protein sequence ID" value="QCX19851.1"/>
    <property type="molecule type" value="Genomic_DNA"/>
</dbReference>
<reference evidence="1" key="2">
    <citation type="submission" date="2019-01" db="EMBL/GenBank/DDBJ databases">
        <authorList>
            <person name="Reyes J."/>
            <person name="Villacis J.E."/>
            <person name="Campoverde N."/>
            <person name="Nunez B."/>
            <person name="Espinel M."/>
            <person name="Villavicencio F."/>
            <person name="Pavon E."/>
            <person name="Trueba G."/>
        </authorList>
    </citation>
    <scope>NUCLEOTIDE SEQUENCE</scope>
    <source>
        <strain evidence="1">18471217RAM-Q</strain>
    </source>
</reference>
<gene>
    <name evidence="1" type="primary">TIR</name>
</gene>
<sequence length="35" mass="4102">MREANILQHSLHQYCPELHLKRLNSLMLASKALIE</sequence>
<accession>A0A4Y5QAR6</accession>
<proteinExistence type="predicted"/>
<name>A0A4Y5QAR6_RAOOR</name>
<evidence type="ECO:0000313" key="1">
    <source>
        <dbReference type="EMBL" id="QCX19851.1"/>
    </source>
</evidence>
<dbReference type="AlphaFoldDB" id="A0A4Y5QAR6"/>